<proteinExistence type="predicted"/>
<evidence type="ECO:0000256" key="2">
    <source>
        <dbReference type="ARBA" id="ARBA00022723"/>
    </source>
</evidence>
<dbReference type="InterPro" id="IPR013785">
    <property type="entry name" value="Aldolase_TIM"/>
</dbReference>
<dbReference type="SFLD" id="SFLDS00029">
    <property type="entry name" value="Radical_SAM"/>
    <property type="match status" value="1"/>
</dbReference>
<dbReference type="SFLD" id="SFLDG01067">
    <property type="entry name" value="SPASM/twitch_domain_containing"/>
    <property type="match status" value="1"/>
</dbReference>
<dbReference type="PANTHER" id="PTHR11228">
    <property type="entry name" value="RADICAL SAM DOMAIN PROTEIN"/>
    <property type="match status" value="1"/>
</dbReference>
<accession>F1T7D3</accession>
<evidence type="ECO:0000313" key="6">
    <source>
        <dbReference type="EMBL" id="EGD49381.1"/>
    </source>
</evidence>
<keyword evidence="4" id="KW-0411">Iron-sulfur</keyword>
<keyword evidence="3" id="KW-0408">Iron</keyword>
<dbReference type="STRING" id="588581.Cpap_3814"/>
<dbReference type="InterPro" id="IPR050377">
    <property type="entry name" value="Radical_SAM_PqqE_MftC-like"/>
</dbReference>
<dbReference type="OrthoDB" id="9763993at2"/>
<dbReference type="EMBL" id="ACXX02000001">
    <property type="protein sequence ID" value="EGD49381.1"/>
    <property type="molecule type" value="Genomic_DNA"/>
</dbReference>
<evidence type="ECO:0000313" key="7">
    <source>
        <dbReference type="Proteomes" id="UP000003860"/>
    </source>
</evidence>
<comment type="caution">
    <text evidence="6">The sequence shown here is derived from an EMBL/GenBank/DDBJ whole genome shotgun (WGS) entry which is preliminary data.</text>
</comment>
<dbReference type="AlphaFoldDB" id="F1T7D3"/>
<dbReference type="PANTHER" id="PTHR11228:SF7">
    <property type="entry name" value="PQQA PEPTIDE CYCLASE"/>
    <property type="match status" value="1"/>
</dbReference>
<reference evidence="6" key="2">
    <citation type="submission" date="2011-01" db="EMBL/GenBank/DDBJ databases">
        <title>The Non-contiguous Finished genome of Clostridium papyrosolvens.</title>
        <authorList>
            <person name="Lucas S."/>
            <person name="Copeland A."/>
            <person name="Lapidus A."/>
            <person name="Cheng J.-F."/>
            <person name="Goodwin L."/>
            <person name="Pitluck S."/>
            <person name="Misra M."/>
            <person name="Chertkov O."/>
            <person name="Detter J.C."/>
            <person name="Han C."/>
            <person name="Tapia R."/>
            <person name="Land M."/>
            <person name="Hauser L."/>
            <person name="Kyrpides N."/>
            <person name="Ivanova N."/>
            <person name="Pagani I."/>
            <person name="Mouttaki H."/>
            <person name="He Z."/>
            <person name="Zhou J."/>
            <person name="Hemme C.L."/>
            <person name="Woyke T."/>
        </authorList>
    </citation>
    <scope>NUCLEOTIDE SEQUENCE [LARGE SCALE GENOMIC DNA]</scope>
    <source>
        <strain evidence="6">DSM 2782</strain>
    </source>
</reference>
<gene>
    <name evidence="6" type="ORF">Cpap_3814</name>
</gene>
<protein>
    <submittedName>
        <fullName evidence="6">Radical SAM domain protein</fullName>
    </submittedName>
</protein>
<dbReference type="Proteomes" id="UP000003860">
    <property type="component" value="Unassembled WGS sequence"/>
</dbReference>
<dbReference type="InterPro" id="IPR058240">
    <property type="entry name" value="rSAM_sf"/>
</dbReference>
<keyword evidence="7" id="KW-1185">Reference proteome</keyword>
<dbReference type="GO" id="GO:0003824">
    <property type="term" value="F:catalytic activity"/>
    <property type="evidence" value="ECO:0007669"/>
    <property type="project" value="InterPro"/>
</dbReference>
<name>F1T7D3_9FIRM</name>
<evidence type="ECO:0000256" key="1">
    <source>
        <dbReference type="ARBA" id="ARBA00022691"/>
    </source>
</evidence>
<feature type="domain" description="Radical SAM core" evidence="5">
    <location>
        <begin position="10"/>
        <end position="168"/>
    </location>
</feature>
<evidence type="ECO:0000259" key="5">
    <source>
        <dbReference type="Pfam" id="PF04055"/>
    </source>
</evidence>
<dbReference type="CDD" id="cd01335">
    <property type="entry name" value="Radical_SAM"/>
    <property type="match status" value="1"/>
</dbReference>
<sequence length="356" mass="41278">MNFLMNDFIITPDLCNYKCDYCLYKEAPDWEKNNNSNRTKTVYDKEGDNKDFFIKTKGILEKYDSIFKTPILRICGGELFYIKDIMSFIEQIYGNYETVQIISNGHFLDDELLSRIKNLNNCILHISLDGHTLELNSRRLKNSAYQDRLINNIKNVIKMGIPLEIATCLTDANTKRYEEMVSYFYGLEGDVLLLPFPVRGEECKEFYPSSEDKEAFSRILSYFDNYKEILPPYKYLERLCSFFNDGRRREGCHIPKAIIQTFHNGDITACCMDWSVKLGNATKDLSSEIADSICNCKMYNLYSLTPPRLASCRTCFTVSEIINLYIDGQISVEDLQKMKLFAGKESLKLVESIKKI</sequence>
<keyword evidence="2" id="KW-0479">Metal-binding</keyword>
<dbReference type="Pfam" id="PF04055">
    <property type="entry name" value="Radical_SAM"/>
    <property type="match status" value="1"/>
</dbReference>
<dbReference type="InterPro" id="IPR007197">
    <property type="entry name" value="rSAM"/>
</dbReference>
<evidence type="ECO:0000256" key="3">
    <source>
        <dbReference type="ARBA" id="ARBA00023004"/>
    </source>
</evidence>
<dbReference type="Gene3D" id="3.20.20.70">
    <property type="entry name" value="Aldolase class I"/>
    <property type="match status" value="1"/>
</dbReference>
<dbReference type="eggNOG" id="COG0535">
    <property type="taxonomic scope" value="Bacteria"/>
</dbReference>
<keyword evidence="1" id="KW-0949">S-adenosyl-L-methionine</keyword>
<evidence type="ECO:0000256" key="4">
    <source>
        <dbReference type="ARBA" id="ARBA00023014"/>
    </source>
</evidence>
<organism evidence="6 7">
    <name type="scientific">Ruminiclostridium papyrosolvens DSM 2782</name>
    <dbReference type="NCBI Taxonomy" id="588581"/>
    <lineage>
        <taxon>Bacteria</taxon>
        <taxon>Bacillati</taxon>
        <taxon>Bacillota</taxon>
        <taxon>Clostridia</taxon>
        <taxon>Eubacteriales</taxon>
        <taxon>Oscillospiraceae</taxon>
        <taxon>Ruminiclostridium</taxon>
    </lineage>
</organism>
<dbReference type="GO" id="GO:0051536">
    <property type="term" value="F:iron-sulfur cluster binding"/>
    <property type="evidence" value="ECO:0007669"/>
    <property type="project" value="UniProtKB-KW"/>
</dbReference>
<dbReference type="RefSeq" id="WP_004616045.1">
    <property type="nucleotide sequence ID" value="NZ_ACXX02000001.1"/>
</dbReference>
<dbReference type="GO" id="GO:0046872">
    <property type="term" value="F:metal ion binding"/>
    <property type="evidence" value="ECO:0007669"/>
    <property type="project" value="UniProtKB-KW"/>
</dbReference>
<dbReference type="SUPFAM" id="SSF102114">
    <property type="entry name" value="Radical SAM enzymes"/>
    <property type="match status" value="1"/>
</dbReference>
<reference evidence="6" key="1">
    <citation type="submission" date="2009-07" db="EMBL/GenBank/DDBJ databases">
        <authorList>
            <consortium name="US DOE Joint Genome Institute (JGI-PGF)"/>
            <person name="Lucas S."/>
            <person name="Copeland A."/>
            <person name="Lapidus A."/>
            <person name="Glavina del Rio T."/>
            <person name="Tice H."/>
            <person name="Bruce D."/>
            <person name="Goodwin L."/>
            <person name="Pitluck S."/>
            <person name="Larimer F."/>
            <person name="Land M.L."/>
            <person name="Mouttaki H."/>
            <person name="He Z."/>
            <person name="Zhou J."/>
            <person name="Hemme C.L."/>
        </authorList>
    </citation>
    <scope>NUCLEOTIDE SEQUENCE</scope>
    <source>
        <strain evidence="6">DSM 2782</strain>
    </source>
</reference>